<sequence>MQKMNEDGAPRDHAKLKDVKATIVDDPDYQDLSEECQKELLDQLMALRMKKFSIHINNKAVAMDTHSSIGRIQQEGNVGHLDDLSIPECVEVDGSLDFCSESLNMNVRDVICLFDKFVTTQGLEALRVLWDVLWCGACHWTMMSNHDIQEMDAKVKKQRENDDGEGGRENDCLAKQKKVTKSKPKNKGKAGKGKAKEKVTDMLPPKSKEFVDDSDSHSNDGEPEDTGDKGSENRGIYVICTYAANAMDKSHNKEEYSQI</sequence>
<dbReference type="OrthoDB" id="3253416at2759"/>
<keyword evidence="3" id="KW-1185">Reference proteome</keyword>
<evidence type="ECO:0000256" key="1">
    <source>
        <dbReference type="SAM" id="MobiDB-lite"/>
    </source>
</evidence>
<accession>A0A2H3DVS6</accession>
<gene>
    <name evidence="2" type="ORF">ARMGADRAFT_1025553</name>
</gene>
<feature type="compositionally biased region" description="Basic residues" evidence="1">
    <location>
        <begin position="175"/>
        <end position="193"/>
    </location>
</feature>
<evidence type="ECO:0000313" key="2">
    <source>
        <dbReference type="EMBL" id="PBK99305.1"/>
    </source>
</evidence>
<reference evidence="3" key="1">
    <citation type="journal article" date="2017" name="Nat. Ecol. Evol.">
        <title>Genome expansion and lineage-specific genetic innovations in the forest pathogenic fungi Armillaria.</title>
        <authorList>
            <person name="Sipos G."/>
            <person name="Prasanna A.N."/>
            <person name="Walter M.C."/>
            <person name="O'Connor E."/>
            <person name="Balint B."/>
            <person name="Krizsan K."/>
            <person name="Kiss B."/>
            <person name="Hess J."/>
            <person name="Varga T."/>
            <person name="Slot J."/>
            <person name="Riley R."/>
            <person name="Boka B."/>
            <person name="Rigling D."/>
            <person name="Barry K."/>
            <person name="Lee J."/>
            <person name="Mihaltcheva S."/>
            <person name="LaButti K."/>
            <person name="Lipzen A."/>
            <person name="Waldron R."/>
            <person name="Moloney N.M."/>
            <person name="Sperisen C."/>
            <person name="Kredics L."/>
            <person name="Vagvoelgyi C."/>
            <person name="Patrignani A."/>
            <person name="Fitzpatrick D."/>
            <person name="Nagy I."/>
            <person name="Doyle S."/>
            <person name="Anderson J.B."/>
            <person name="Grigoriev I.V."/>
            <person name="Gueldener U."/>
            <person name="Muensterkoetter M."/>
            <person name="Nagy L.G."/>
        </authorList>
    </citation>
    <scope>NUCLEOTIDE SEQUENCE [LARGE SCALE GENOMIC DNA]</scope>
    <source>
        <strain evidence="3">Ar21-2</strain>
    </source>
</reference>
<evidence type="ECO:0000313" key="3">
    <source>
        <dbReference type="Proteomes" id="UP000217790"/>
    </source>
</evidence>
<dbReference type="Proteomes" id="UP000217790">
    <property type="component" value="Unassembled WGS sequence"/>
</dbReference>
<feature type="region of interest" description="Disordered" evidence="1">
    <location>
        <begin position="152"/>
        <end position="234"/>
    </location>
</feature>
<proteinExistence type="predicted"/>
<organism evidence="2 3">
    <name type="scientific">Armillaria gallica</name>
    <name type="common">Bulbous honey fungus</name>
    <name type="synonym">Armillaria bulbosa</name>
    <dbReference type="NCBI Taxonomy" id="47427"/>
    <lineage>
        <taxon>Eukaryota</taxon>
        <taxon>Fungi</taxon>
        <taxon>Dikarya</taxon>
        <taxon>Basidiomycota</taxon>
        <taxon>Agaricomycotina</taxon>
        <taxon>Agaricomycetes</taxon>
        <taxon>Agaricomycetidae</taxon>
        <taxon>Agaricales</taxon>
        <taxon>Marasmiineae</taxon>
        <taxon>Physalacriaceae</taxon>
        <taxon>Armillaria</taxon>
    </lineage>
</organism>
<feature type="compositionally biased region" description="Basic and acidic residues" evidence="1">
    <location>
        <begin position="152"/>
        <end position="174"/>
    </location>
</feature>
<dbReference type="EMBL" id="KZ293647">
    <property type="protein sequence ID" value="PBK99305.1"/>
    <property type="molecule type" value="Genomic_DNA"/>
</dbReference>
<name>A0A2H3DVS6_ARMGA</name>
<dbReference type="InParanoid" id="A0A2H3DVS6"/>
<dbReference type="AlphaFoldDB" id="A0A2H3DVS6"/>
<feature type="compositionally biased region" description="Basic and acidic residues" evidence="1">
    <location>
        <begin position="194"/>
        <end position="232"/>
    </location>
</feature>
<protein>
    <submittedName>
        <fullName evidence="2">Uncharacterized protein</fullName>
    </submittedName>
</protein>